<keyword evidence="6" id="KW-0732">Signal</keyword>
<evidence type="ECO:0000256" key="1">
    <source>
        <dbReference type="ARBA" id="ARBA00022448"/>
    </source>
</evidence>
<dbReference type="PIRSF" id="PIRSF000027">
    <property type="entry name" value="Cytc_c_prime"/>
    <property type="match status" value="1"/>
</dbReference>
<evidence type="ECO:0000256" key="3">
    <source>
        <dbReference type="ARBA" id="ARBA00022723"/>
    </source>
</evidence>
<keyword evidence="2" id="KW-0349">Heme</keyword>
<dbReference type="RefSeq" id="WP_304558932.1">
    <property type="nucleotide sequence ID" value="NZ_JAUQSZ010000001.1"/>
</dbReference>
<dbReference type="Proteomes" id="UP001176468">
    <property type="component" value="Unassembled WGS sequence"/>
</dbReference>
<dbReference type="SUPFAM" id="SSF47175">
    <property type="entry name" value="Cytochromes"/>
    <property type="match status" value="1"/>
</dbReference>
<evidence type="ECO:0000313" key="7">
    <source>
        <dbReference type="EMBL" id="MDO7840734.1"/>
    </source>
</evidence>
<dbReference type="EMBL" id="JAUQSZ010000001">
    <property type="protein sequence ID" value="MDO7840734.1"/>
    <property type="molecule type" value="Genomic_DNA"/>
</dbReference>
<sequence>MIPTRAFRPIHIAVLLSVGCAIAAPAAAPSPAAIVAARQAGFKKIGGAMKVLKDQLASGAPVKATMVAAAQTVAAGAKEQAKLFPAGSGASSGVKNDALPSVWSDRAAFDAAMQKFIVESGKLVTVANGGDAAAIGAQFKATGGTCGACHRQFRAEQ</sequence>
<keyword evidence="3" id="KW-0479">Metal-binding</keyword>
<protein>
    <submittedName>
        <fullName evidence="7">Cytochrome c</fullName>
    </submittedName>
</protein>
<comment type="caution">
    <text evidence="7">The sequence shown here is derived from an EMBL/GenBank/DDBJ whole genome shotgun (WGS) entry which is preliminary data.</text>
</comment>
<keyword evidence="5" id="KW-0408">Iron</keyword>
<dbReference type="InterPro" id="IPR012127">
    <property type="entry name" value="Cyt_c_prime"/>
</dbReference>
<gene>
    <name evidence="7" type="ORF">Q5H94_00205</name>
</gene>
<proteinExistence type="predicted"/>
<dbReference type="Pfam" id="PF01322">
    <property type="entry name" value="Cytochrom_C_2"/>
    <property type="match status" value="1"/>
</dbReference>
<keyword evidence="1" id="KW-0813">Transport</keyword>
<evidence type="ECO:0000313" key="8">
    <source>
        <dbReference type="Proteomes" id="UP001176468"/>
    </source>
</evidence>
<dbReference type="InterPro" id="IPR015984">
    <property type="entry name" value="Cyt_c_prime_subgr"/>
</dbReference>
<evidence type="ECO:0000256" key="2">
    <source>
        <dbReference type="ARBA" id="ARBA00022617"/>
    </source>
</evidence>
<accession>A0ABT8ZT66</accession>
<evidence type="ECO:0000256" key="4">
    <source>
        <dbReference type="ARBA" id="ARBA00022982"/>
    </source>
</evidence>
<feature type="signal peptide" evidence="6">
    <location>
        <begin position="1"/>
        <end position="23"/>
    </location>
</feature>
<evidence type="ECO:0000256" key="6">
    <source>
        <dbReference type="SAM" id="SignalP"/>
    </source>
</evidence>
<evidence type="ECO:0000256" key="5">
    <source>
        <dbReference type="ARBA" id="ARBA00023004"/>
    </source>
</evidence>
<dbReference type="PRINTS" id="PR00608">
    <property type="entry name" value="CYTCHROMECII"/>
</dbReference>
<dbReference type="Gene3D" id="1.20.120.10">
    <property type="entry name" value="Cytochrome c/b562"/>
    <property type="match status" value="1"/>
</dbReference>
<feature type="chain" id="PRO_5046038107" evidence="6">
    <location>
        <begin position="24"/>
        <end position="157"/>
    </location>
</feature>
<reference evidence="7" key="1">
    <citation type="submission" date="2023-07" db="EMBL/GenBank/DDBJ databases">
        <authorList>
            <person name="Kim M.K."/>
        </authorList>
    </citation>
    <scope>NUCLEOTIDE SEQUENCE</scope>
    <source>
        <strain evidence="7">CA1-15</strain>
    </source>
</reference>
<keyword evidence="4" id="KW-0249">Electron transport</keyword>
<name>A0ABT8ZT66_9SPHN</name>
<keyword evidence="8" id="KW-1185">Reference proteome</keyword>
<dbReference type="InterPro" id="IPR010980">
    <property type="entry name" value="Cyt_c/b562"/>
</dbReference>
<organism evidence="7 8">
    <name type="scientific">Sphingomonas immobilis</name>
    <dbReference type="NCBI Taxonomy" id="3063997"/>
    <lineage>
        <taxon>Bacteria</taxon>
        <taxon>Pseudomonadati</taxon>
        <taxon>Pseudomonadota</taxon>
        <taxon>Alphaproteobacteria</taxon>
        <taxon>Sphingomonadales</taxon>
        <taxon>Sphingomonadaceae</taxon>
        <taxon>Sphingomonas</taxon>
    </lineage>
</organism>
<dbReference type="InterPro" id="IPR002321">
    <property type="entry name" value="Cyt_c_II"/>
</dbReference>
<dbReference type="PROSITE" id="PS51257">
    <property type="entry name" value="PROKAR_LIPOPROTEIN"/>
    <property type="match status" value="1"/>
</dbReference>
<dbReference type="PROSITE" id="PS51009">
    <property type="entry name" value="CYTCII"/>
    <property type="match status" value="1"/>
</dbReference>